<dbReference type="GO" id="GO:0006412">
    <property type="term" value="P:translation"/>
    <property type="evidence" value="ECO:0007669"/>
    <property type="project" value="UniProtKB-ARBA"/>
</dbReference>
<comment type="caution">
    <text evidence="6">The sequence shown here is derived from an EMBL/GenBank/DDBJ whole genome shotgun (WGS) entry which is preliminary data.</text>
</comment>
<comment type="similarity">
    <text evidence="2">Belongs to the prokaryotic/mitochondrial release factor family.</text>
</comment>
<dbReference type="FunFam" id="3.30.160.20:FF:000065">
    <property type="entry name" value="Peptidyl-tRNA hydrolase domain protein"/>
    <property type="match status" value="1"/>
</dbReference>
<name>A0ABD2MUL7_9CUCU</name>
<evidence type="ECO:0000259" key="5">
    <source>
        <dbReference type="Pfam" id="PF00472"/>
    </source>
</evidence>
<dbReference type="AlphaFoldDB" id="A0ABD2MUL7"/>
<feature type="domain" description="Prokaryotic-type class I peptide chain release factors" evidence="5">
    <location>
        <begin position="37"/>
        <end position="128"/>
    </location>
</feature>
<dbReference type="Pfam" id="PF00472">
    <property type="entry name" value="RF-1"/>
    <property type="match status" value="1"/>
</dbReference>
<dbReference type="PANTHER" id="PTHR46203">
    <property type="entry name" value="PROBABLE PEPTIDE CHAIN RELEASE FACTOR C12ORF65"/>
    <property type="match status" value="1"/>
</dbReference>
<dbReference type="Proteomes" id="UP001516400">
    <property type="component" value="Unassembled WGS sequence"/>
</dbReference>
<dbReference type="InterPro" id="IPR052405">
    <property type="entry name" value="Mito_Transl_Release_Factor"/>
</dbReference>
<evidence type="ECO:0000256" key="1">
    <source>
        <dbReference type="ARBA" id="ARBA00004173"/>
    </source>
</evidence>
<dbReference type="InterPro" id="IPR045853">
    <property type="entry name" value="Pep_chain_release_fac_I_sf"/>
</dbReference>
<dbReference type="Gene3D" id="3.30.160.20">
    <property type="match status" value="1"/>
</dbReference>
<dbReference type="GO" id="GO:0005739">
    <property type="term" value="C:mitochondrion"/>
    <property type="evidence" value="ECO:0007669"/>
    <property type="project" value="UniProtKB-SubCell"/>
</dbReference>
<evidence type="ECO:0000313" key="6">
    <source>
        <dbReference type="EMBL" id="KAL3270118.1"/>
    </source>
</evidence>
<evidence type="ECO:0000256" key="2">
    <source>
        <dbReference type="ARBA" id="ARBA00010835"/>
    </source>
</evidence>
<dbReference type="PANTHER" id="PTHR46203:SF1">
    <property type="entry name" value="MITOCHONDRIAL TRANSLATION RELEASE FACTOR IN RESCUE"/>
    <property type="match status" value="1"/>
</dbReference>
<keyword evidence="7" id="KW-1185">Reference proteome</keyword>
<dbReference type="EMBL" id="JABFTP020000021">
    <property type="protein sequence ID" value="KAL3270118.1"/>
    <property type="molecule type" value="Genomic_DNA"/>
</dbReference>
<gene>
    <name evidence="6" type="ORF">HHI36_009177</name>
</gene>
<dbReference type="SUPFAM" id="SSF75620">
    <property type="entry name" value="Release factor"/>
    <property type="match status" value="1"/>
</dbReference>
<keyword evidence="4" id="KW-0496">Mitochondrion</keyword>
<organism evidence="6 7">
    <name type="scientific">Cryptolaemus montrouzieri</name>
    <dbReference type="NCBI Taxonomy" id="559131"/>
    <lineage>
        <taxon>Eukaryota</taxon>
        <taxon>Metazoa</taxon>
        <taxon>Ecdysozoa</taxon>
        <taxon>Arthropoda</taxon>
        <taxon>Hexapoda</taxon>
        <taxon>Insecta</taxon>
        <taxon>Pterygota</taxon>
        <taxon>Neoptera</taxon>
        <taxon>Endopterygota</taxon>
        <taxon>Coleoptera</taxon>
        <taxon>Polyphaga</taxon>
        <taxon>Cucujiformia</taxon>
        <taxon>Coccinelloidea</taxon>
        <taxon>Coccinellidae</taxon>
        <taxon>Scymninae</taxon>
        <taxon>Scymnini</taxon>
        <taxon>Cryptolaemus</taxon>
    </lineage>
</organism>
<reference evidence="6 7" key="1">
    <citation type="journal article" date="2021" name="BMC Biol.">
        <title>Horizontally acquired antibacterial genes associated with adaptive radiation of ladybird beetles.</title>
        <authorList>
            <person name="Li H.S."/>
            <person name="Tang X.F."/>
            <person name="Huang Y.H."/>
            <person name="Xu Z.Y."/>
            <person name="Chen M.L."/>
            <person name="Du X.Y."/>
            <person name="Qiu B.Y."/>
            <person name="Chen P.T."/>
            <person name="Zhang W."/>
            <person name="Slipinski A."/>
            <person name="Escalona H.E."/>
            <person name="Waterhouse R.M."/>
            <person name="Zwick A."/>
            <person name="Pang H."/>
        </authorList>
    </citation>
    <scope>NUCLEOTIDE SEQUENCE [LARGE SCALE GENOMIC DNA]</scope>
    <source>
        <strain evidence="6">SYSU2018</strain>
    </source>
</reference>
<comment type="subcellular location">
    <subcellularLocation>
        <location evidence="1">Mitochondrion</location>
    </subcellularLocation>
</comment>
<evidence type="ECO:0000313" key="7">
    <source>
        <dbReference type="Proteomes" id="UP001516400"/>
    </source>
</evidence>
<evidence type="ECO:0000256" key="4">
    <source>
        <dbReference type="ARBA" id="ARBA00023128"/>
    </source>
</evidence>
<dbReference type="InterPro" id="IPR000352">
    <property type="entry name" value="Pep_chain_release_fac_I"/>
</dbReference>
<proteinExistence type="inferred from homology"/>
<evidence type="ECO:0000256" key="3">
    <source>
        <dbReference type="ARBA" id="ARBA00022946"/>
    </source>
</evidence>
<sequence length="141" mass="16327">MFQRKTFNLLKLTSTNLILGSKRYKVIIDYSKVPVLKDIEIEEKFVRGAGPGGQKINKTSSAVFLKHIPTGITVKCQQSRSRDQNRKTARSILINKLDNLINGDASVENQKKAIDNKKSIERDRRRDKLREMKEEWLKEKI</sequence>
<keyword evidence="3" id="KW-0809">Transit peptide</keyword>
<accession>A0ABD2MUL7</accession>
<protein>
    <recommendedName>
        <fullName evidence="5">Prokaryotic-type class I peptide chain release factors domain-containing protein</fullName>
    </recommendedName>
</protein>